<evidence type="ECO:0000256" key="2">
    <source>
        <dbReference type="ARBA" id="ARBA00022737"/>
    </source>
</evidence>
<feature type="region of interest" description="Disordered" evidence="4">
    <location>
        <begin position="2047"/>
        <end position="2103"/>
    </location>
</feature>
<dbReference type="Pfam" id="PF23295">
    <property type="entry name" value="Arm_4"/>
    <property type="match status" value="1"/>
</dbReference>
<dbReference type="CDD" id="cd06071">
    <property type="entry name" value="Beach"/>
    <property type="match status" value="1"/>
</dbReference>
<dbReference type="EMBL" id="AJIL01000055">
    <property type="protein sequence ID" value="KNE98582.1"/>
    <property type="molecule type" value="Genomic_DNA"/>
</dbReference>
<evidence type="ECO:0008006" key="9">
    <source>
        <dbReference type="Google" id="ProtNLM"/>
    </source>
</evidence>
<accession>A0A0L0VH17</accession>
<dbReference type="SUPFAM" id="SSF81837">
    <property type="entry name" value="BEACH domain"/>
    <property type="match status" value="1"/>
</dbReference>
<feature type="compositionally biased region" description="Polar residues" evidence="4">
    <location>
        <begin position="63"/>
        <end position="74"/>
    </location>
</feature>
<feature type="region of interest" description="Disordered" evidence="4">
    <location>
        <begin position="951"/>
        <end position="973"/>
    </location>
</feature>
<dbReference type="SUPFAM" id="SSF50978">
    <property type="entry name" value="WD40 repeat-like"/>
    <property type="match status" value="1"/>
</dbReference>
<feature type="compositionally biased region" description="Basic and acidic residues" evidence="4">
    <location>
        <begin position="2125"/>
        <end position="2139"/>
    </location>
</feature>
<dbReference type="PROSITE" id="PS50082">
    <property type="entry name" value="WD_REPEATS_2"/>
    <property type="match status" value="1"/>
</dbReference>
<evidence type="ECO:0000256" key="4">
    <source>
        <dbReference type="SAM" id="MobiDB-lite"/>
    </source>
</evidence>
<name>A0A0L0VH17_9BASI</name>
<protein>
    <recommendedName>
        <fullName evidence="9">BEACH domain-containing protein</fullName>
    </recommendedName>
</protein>
<dbReference type="PANTHER" id="PTHR46108">
    <property type="entry name" value="BLUE CHEESE"/>
    <property type="match status" value="1"/>
</dbReference>
<feature type="repeat" description="WD" evidence="3">
    <location>
        <begin position="2777"/>
        <end position="2818"/>
    </location>
</feature>
<dbReference type="InterPro" id="IPR051944">
    <property type="entry name" value="BEACH_domain_protein"/>
</dbReference>
<reference evidence="8" key="1">
    <citation type="submission" date="2014-03" db="EMBL/GenBank/DDBJ databases">
        <title>The Genome Sequence of Puccinia striiformis f. sp. tritici PST-78.</title>
        <authorList>
            <consortium name="The Broad Institute Genome Sequencing Platform"/>
            <person name="Cuomo C."/>
            <person name="Hulbert S."/>
            <person name="Chen X."/>
            <person name="Walker B."/>
            <person name="Young S.K."/>
            <person name="Zeng Q."/>
            <person name="Gargeya S."/>
            <person name="Fitzgerald M."/>
            <person name="Haas B."/>
            <person name="Abouelleil A."/>
            <person name="Alvarado L."/>
            <person name="Arachchi H.M."/>
            <person name="Berlin A.M."/>
            <person name="Chapman S.B."/>
            <person name="Goldberg J."/>
            <person name="Griggs A."/>
            <person name="Gujja S."/>
            <person name="Hansen M."/>
            <person name="Howarth C."/>
            <person name="Imamovic A."/>
            <person name="Larimer J."/>
            <person name="McCowan C."/>
            <person name="Montmayeur A."/>
            <person name="Murphy C."/>
            <person name="Neiman D."/>
            <person name="Pearson M."/>
            <person name="Priest M."/>
            <person name="Roberts A."/>
            <person name="Saif S."/>
            <person name="Shea T."/>
            <person name="Sisk P."/>
            <person name="Sykes S."/>
            <person name="Wortman J."/>
            <person name="Nusbaum C."/>
            <person name="Birren B."/>
        </authorList>
    </citation>
    <scope>NUCLEOTIDE SEQUENCE [LARGE SCALE GENOMIC DNA]</scope>
    <source>
        <strain evidence="8">race PST-78</strain>
    </source>
</reference>
<keyword evidence="1 3" id="KW-0853">WD repeat</keyword>
<feature type="region of interest" description="Disordered" evidence="4">
    <location>
        <begin position="437"/>
        <end position="466"/>
    </location>
</feature>
<dbReference type="SMART" id="SM01026">
    <property type="entry name" value="Beach"/>
    <property type="match status" value="1"/>
</dbReference>
<dbReference type="PROSITE" id="PS50294">
    <property type="entry name" value="WD_REPEATS_REGION"/>
    <property type="match status" value="1"/>
</dbReference>
<evidence type="ECO:0000313" key="7">
    <source>
        <dbReference type="EMBL" id="KNE98582.1"/>
    </source>
</evidence>
<dbReference type="SUPFAM" id="SSF57903">
    <property type="entry name" value="FYVE/PHD zinc finger"/>
    <property type="match status" value="1"/>
</dbReference>
<dbReference type="SMART" id="SM00320">
    <property type="entry name" value="WD40"/>
    <property type="match status" value="5"/>
</dbReference>
<dbReference type="InterPro" id="IPR019775">
    <property type="entry name" value="WD40_repeat_CS"/>
</dbReference>
<feature type="compositionally biased region" description="Polar residues" evidence="4">
    <location>
        <begin position="962"/>
        <end position="973"/>
    </location>
</feature>
<evidence type="ECO:0000256" key="1">
    <source>
        <dbReference type="ARBA" id="ARBA00022574"/>
    </source>
</evidence>
<evidence type="ECO:0000256" key="3">
    <source>
        <dbReference type="PROSITE-ProRule" id="PRU00221"/>
    </source>
</evidence>
<gene>
    <name evidence="7" type="ORF">PSTG_08134</name>
</gene>
<evidence type="ECO:0000259" key="6">
    <source>
        <dbReference type="PROSITE" id="PS51783"/>
    </source>
</evidence>
<feature type="domain" description="BEACH" evidence="5">
    <location>
        <begin position="2343"/>
        <end position="2640"/>
    </location>
</feature>
<feature type="region of interest" description="Disordered" evidence="4">
    <location>
        <begin position="17"/>
        <end position="74"/>
    </location>
</feature>
<dbReference type="Pfam" id="PF02138">
    <property type="entry name" value="Beach"/>
    <property type="match status" value="1"/>
</dbReference>
<dbReference type="CDD" id="cd00065">
    <property type="entry name" value="FYVE_like_SF"/>
    <property type="match status" value="1"/>
</dbReference>
<dbReference type="InterPro" id="IPR015943">
    <property type="entry name" value="WD40/YVTN_repeat-like_dom_sf"/>
</dbReference>
<keyword evidence="8" id="KW-1185">Reference proteome</keyword>
<dbReference type="InterPro" id="IPR036372">
    <property type="entry name" value="BEACH_dom_sf"/>
</dbReference>
<dbReference type="InterPro" id="IPR023362">
    <property type="entry name" value="PH-BEACH_dom"/>
</dbReference>
<feature type="region of interest" description="Disordered" evidence="4">
    <location>
        <begin position="1535"/>
        <end position="1578"/>
    </location>
</feature>
<feature type="compositionally biased region" description="Low complexity" evidence="4">
    <location>
        <begin position="26"/>
        <end position="36"/>
    </location>
</feature>
<sequence length="3019" mass="336534">MFNRLRSSSIASLIDLTSTRPEVDSPKPSLPSSVPSRQGSLNLAPGNRVPCTPSPLSGCFGNSRRTPQTSPQAQRALNVSKKELTEVIELLQQVPQNDLSQTRALLSLMVAILSDTPKSRECMRDNAGFLTLITVLASLGAADIPEPQSAVKIVDEFQSVTAAQRRVPSIALCDDDELLCPTDSSKLDSKSPQSRYLELREERDAVATLVFKCFALALSNHRENQLFFSTKLGYKLVLNALRLSNFIPQSPPGNHSDWPYPHYRRQKIEKLFGILFAFIVADFSSVDLFSTVRIKLNQRGESSKPTQNLASSASEEVGYFAPQAGSSSGQGTSSTPIIPPKLDSDSKYSKMVELLRKTICDHSQFLRVEIADAVLLLFALHADLFQQVDSNLPNLEDNTELHFLSLKAIEILAATSRHSQIALNSIELTAVLLERLAPQPSPNSSPKKAQPDEPSMNTLPSAGLEVWDPRASATGSDKITNRLADRQCRQVVKSIIHQMLQVGTSPREARMLFRQAVRRHEAGSNGKEALDEDYLELILSGMQSSNCPPFIHFGSPKGGCAYATLDSLGANAFPPIQTSGWSFVTWIQIESFGKDPNMLLELLTISDPDEECYVQIAISYFSSIIIQTARPYPMLSASPTDFKGGHRGMMENLPGSSSGSRTIAEFNKVILETDRFYHFAVVQKPATRTSSSTVSLFIDGECIGSLPLSWPKTPKLQRMSTCFGSMPSQSNTAASSPYGRMTPQLSLERPRWNLAGCWLFNRALLDDMLFVMSTLGPKIFTCFQDALGSFQTYSSSTLLNLKIDNLRHQAPKSKPTLDQATSRSTPPPSAPAPAALLNKSPLIKAVKEPASAFIPQTSIYFALSAKNGIIIPERPKQEHDQDDNIHSMSYMQQIYTPIDPPSFDHKANDKTTLASGPTSSAFGPIFANGILNASTPNSKASHYFMDPVDTSEYGLSPPPMTPSSSRESTGGTTHDQVLELIGDVKLCSPRRLDDSIWTASGSIFLVRLIQLSSTERQLMMALQIFFEAINHNWRLSEDAEKIQAYETLGLLLRSKAHLITPPVHRVLLCFAGIMVDDSPNQLPLSSDQLYKLSLNEHIPASKLENKHLNKGLRHSVITNPLAFRFLLLDFDLWSSTSLDVQRFHCESLCGMIETSIWSRFSMKRISKMNLLPKMLHALRNRQFSVSSEGGKVIPAYIRLLGCVLKAQFNAQIIRHLASYLTASLTPEQSSKHELRVGETKPDESKDDQEPQSTLSKLNVPVSDLKSLSTSITLDEPILVLKVLHDLLLSPNDQESCSYITQFLKAINGSKWLLMFFRKDTHPEVISYSLRILTRLIQTQDFRWLQHFKNTLAGFTILRSVLAKFCFINETVLVTTLSLLSQVDIRTVPMFSTTRSSDPPGTSPLMFKDDLQGVVRSIRGIPNELVTPEMLPIIIALLKPAYVVRCSEENMTSIYVMEWLNLRMESQDDGWNEMLGDKDVVKVWANYVLILSCVPHQESLQHIHETPGDGTKTDMIPSSPEASCLSSFPLTSNLLSPGQAARPHGGVSTIPSSTIGYDRTSVDTSNPQNKKRMSNRQSRLAMSSVTVSVTVPTTLMINGEMAPSTSPRIPANDLPDTPFECFFEDDPTSTTASLYCYDDALEEVVLNLASITDSFLMNFLFDQYSNLSHSKQAENDSGRAYEKNLRVNRLDQLLNLVINRAENDRAWITPFVNEVIEVIVLQTDPGSVPWDWLISTLADGYLSGWLQPNATSVSQLVTFLLARKIQGPIGPLGDLLLIALTNRHTSSPEVLLEQLCSHHLANLIAAVPPELFPRLVYILTQYLSRPTNLRTSAADVLKLLFSYHPRILEEFYLNIDPSGPAIERSAPLSVSSDNADHPSTADFSMSKVEKDLSKVLQMQPDELKKVLEKSSSINLTGKLDWMLFVTESEMKANRMRSDMQNKSQVMWTEFSNKGLIESRRLEGVVKKLEVWARSVKEIDASRFANLRQDNFDTKHYLEMHLSKRLGELYRPFSILAQAQDNSATYWALDSTEGPSRQRKKLRRLAQKLDNHAVQRPKIRHHRMRSLGASRRDSYRDEETYDEYKKRGDGTSPTSPTHPESLLPSSELWGEESGEYDDLGAQVSADGDTRPVGDRAPKKTSLDQSVGKTNGEDAHTEDFNEDKSRRILKSLEAGDVIQGVWNVEQVIGLDTCREYRHRLLSFVVSPLNGSKEVYIDGSTFLLVAALFLMAKNNIYIIDGFFQRTNGELVNSWDAWEERDPHLRTLASLSRQTAKLNSRAAAHQTRRWNYSDIVSISSRKWLFRDICIEFLFADGRSRLLTFSNQRRDEALKRLKNCIRRSVGPEVLSHMNLSLKSQTELWQNGQITNQAYLLYLNDAAGRTYRDLTQHPVFPWILADYTSSTLDLEKPESFRKLDLPMGAQTDARKRDFIERFLSLEEFGTIGDERMKPAHYMTHYSSAVVVCGFLIRLQPFCDHFIEIQGSFDHADRTFWSIHRAWLSASEQSRSDVRELIPEFFHCPEFLMNLNKLSLGSRQEGGAPIGAVELPPWAHGDPRLFVELHREALESDFVSSKIHHWIDLIFGYKQRGQAALDAVNVFQEVSYEGTVSLDAIVDDRERSSVLGAMCNWGLTPSQIFDAPHPARVKQPKHAFEPRSMITASTCSALIQSIVPIRDIKQPIGQIHPGANLDKIFVSGPQSLLVPPNATHRLDWDFLDQTLRIFDSTNSLCATFEGVSSEHISSACFADQRTLATGSADSTISLWRFAWLANGGAHLQQIEVLRGHSAPITCIVASRTLSIVVSGAEDGLAMIWDLNRALLVHSLPHSNPVSFAAISESTGDIATCSQNTVRVWSINGDLLSTLSTSHHTTDAITACCWSLAEVNPLLVTGHRAGKLMFWQRKSVHAENPSEPWKMKLVHEAYHDSSSARSEIRALSMTARTLLSGDSAGRLFCWSLPGSACHLPDSITSCCMLCEHKFGILEGKRKCSCCSAIICSSCQDTVPGWSRKCCLICLPKLMKLVGRT</sequence>
<evidence type="ECO:0000313" key="8">
    <source>
        <dbReference type="Proteomes" id="UP000054564"/>
    </source>
</evidence>
<dbReference type="PROSITE" id="PS51783">
    <property type="entry name" value="PH_BEACH"/>
    <property type="match status" value="1"/>
</dbReference>
<dbReference type="SUPFAM" id="SSF48371">
    <property type="entry name" value="ARM repeat"/>
    <property type="match status" value="1"/>
</dbReference>
<feature type="region of interest" description="Disordered" evidence="4">
    <location>
        <begin position="811"/>
        <end position="834"/>
    </location>
</feature>
<organism evidence="7 8">
    <name type="scientific">Puccinia striiformis f. sp. tritici PST-78</name>
    <dbReference type="NCBI Taxonomy" id="1165861"/>
    <lineage>
        <taxon>Eukaryota</taxon>
        <taxon>Fungi</taxon>
        <taxon>Dikarya</taxon>
        <taxon>Basidiomycota</taxon>
        <taxon>Pucciniomycotina</taxon>
        <taxon>Pucciniomycetes</taxon>
        <taxon>Pucciniales</taxon>
        <taxon>Pucciniaceae</taxon>
        <taxon>Puccinia</taxon>
    </lineage>
</organism>
<comment type="caution">
    <text evidence="7">The sequence shown here is derived from an EMBL/GenBank/DDBJ whole genome shotgun (WGS) entry which is preliminary data.</text>
</comment>
<dbReference type="InterPro" id="IPR011993">
    <property type="entry name" value="PH-like_dom_sf"/>
</dbReference>
<dbReference type="InterPro" id="IPR001680">
    <property type="entry name" value="WD40_rpt"/>
</dbReference>
<feature type="compositionally biased region" description="Basic residues" evidence="4">
    <location>
        <begin position="2053"/>
        <end position="2063"/>
    </location>
</feature>
<feature type="region of interest" description="Disordered" evidence="4">
    <location>
        <begin position="1230"/>
        <end position="1253"/>
    </location>
</feature>
<dbReference type="InterPro" id="IPR000409">
    <property type="entry name" value="BEACH_dom"/>
</dbReference>
<dbReference type="InterPro" id="IPR056252">
    <property type="entry name" value="Alfy-like_Arm-like"/>
</dbReference>
<dbReference type="SUPFAM" id="SSF50729">
    <property type="entry name" value="PH domain-like"/>
    <property type="match status" value="1"/>
</dbReference>
<dbReference type="Proteomes" id="UP000054564">
    <property type="component" value="Unassembled WGS sequence"/>
</dbReference>
<dbReference type="Gene3D" id="2.30.29.30">
    <property type="entry name" value="Pleckstrin-homology domain (PH domain)/Phosphotyrosine-binding domain (PTB)"/>
    <property type="match status" value="1"/>
</dbReference>
<evidence type="ECO:0000259" key="5">
    <source>
        <dbReference type="PROSITE" id="PS50197"/>
    </source>
</evidence>
<feature type="region of interest" description="Disordered" evidence="4">
    <location>
        <begin position="323"/>
        <end position="342"/>
    </location>
</feature>
<dbReference type="Pfam" id="PF14844">
    <property type="entry name" value="PH_BEACH"/>
    <property type="match status" value="1"/>
</dbReference>
<feature type="domain" description="BEACH-type PH" evidence="6">
    <location>
        <begin position="2170"/>
        <end position="2332"/>
    </location>
</feature>
<dbReference type="Gene3D" id="1.10.1540.10">
    <property type="entry name" value="BEACH domain"/>
    <property type="match status" value="1"/>
</dbReference>
<dbReference type="OrthoDB" id="2502358at2759"/>
<dbReference type="InterPro" id="IPR011011">
    <property type="entry name" value="Znf_FYVE_PHD"/>
</dbReference>
<feature type="compositionally biased region" description="Basic and acidic residues" evidence="4">
    <location>
        <begin position="2068"/>
        <end position="2087"/>
    </location>
</feature>
<dbReference type="PROSITE" id="PS00678">
    <property type="entry name" value="WD_REPEATS_1"/>
    <property type="match status" value="1"/>
</dbReference>
<dbReference type="PROSITE" id="PS50197">
    <property type="entry name" value="BEACH"/>
    <property type="match status" value="1"/>
</dbReference>
<feature type="region of interest" description="Disordered" evidence="4">
    <location>
        <begin position="1863"/>
        <end position="1882"/>
    </location>
</feature>
<dbReference type="InterPro" id="IPR016024">
    <property type="entry name" value="ARM-type_fold"/>
</dbReference>
<dbReference type="Gene3D" id="2.130.10.10">
    <property type="entry name" value="YVTN repeat-like/Quinoprotein amine dehydrogenase"/>
    <property type="match status" value="2"/>
</dbReference>
<dbReference type="PANTHER" id="PTHR46108:SF4">
    <property type="entry name" value="BLUE CHEESE"/>
    <property type="match status" value="1"/>
</dbReference>
<dbReference type="STRING" id="1165861.A0A0L0VH17"/>
<feature type="compositionally biased region" description="Basic and acidic residues" evidence="4">
    <location>
        <begin position="1230"/>
        <end position="1243"/>
    </location>
</feature>
<feature type="region of interest" description="Disordered" evidence="4">
    <location>
        <begin position="2116"/>
        <end position="2156"/>
    </location>
</feature>
<dbReference type="Pfam" id="PF00400">
    <property type="entry name" value="WD40"/>
    <property type="match status" value="2"/>
</dbReference>
<proteinExistence type="predicted"/>
<feature type="compositionally biased region" description="Low complexity" evidence="4">
    <location>
        <begin position="323"/>
        <end position="336"/>
    </location>
</feature>
<keyword evidence="2" id="KW-0677">Repeat</keyword>
<dbReference type="InterPro" id="IPR036322">
    <property type="entry name" value="WD40_repeat_dom_sf"/>
</dbReference>